<dbReference type="EMBL" id="JAHRIQ010051946">
    <property type="protein sequence ID" value="MEQ2238458.1"/>
    <property type="molecule type" value="Genomic_DNA"/>
</dbReference>
<keyword evidence="2" id="KW-1185">Reference proteome</keyword>
<evidence type="ECO:0000313" key="2">
    <source>
        <dbReference type="Proteomes" id="UP001482620"/>
    </source>
</evidence>
<gene>
    <name evidence="1" type="ORF">ILYODFUR_033242</name>
</gene>
<reference evidence="1 2" key="1">
    <citation type="submission" date="2021-06" db="EMBL/GenBank/DDBJ databases">
        <authorList>
            <person name="Palmer J.M."/>
        </authorList>
    </citation>
    <scope>NUCLEOTIDE SEQUENCE [LARGE SCALE GENOMIC DNA]</scope>
    <source>
        <strain evidence="2">if_2019</strain>
        <tissue evidence="1">Muscle</tissue>
    </source>
</reference>
<name>A0ABV0TZV0_9TELE</name>
<evidence type="ECO:0000313" key="1">
    <source>
        <dbReference type="EMBL" id="MEQ2238458.1"/>
    </source>
</evidence>
<feature type="non-terminal residue" evidence="1">
    <location>
        <position position="1"/>
    </location>
</feature>
<proteinExistence type="predicted"/>
<sequence>QGTDSSCMLPHTKTTILGKPEDLTNLSQLVRVNLSFCLLLVEKLLTVLEKIPVFPFCVSLCVHFVQNYSNSVSMLLQCRLSLSPSKGLKLTFIGRLQLPALHAVSFRSLELLTVASIQLEKSNPMFLQEDNLVIQVQHYPNYY</sequence>
<dbReference type="Proteomes" id="UP001482620">
    <property type="component" value="Unassembled WGS sequence"/>
</dbReference>
<protein>
    <submittedName>
        <fullName evidence="1">Uncharacterized protein</fullName>
    </submittedName>
</protein>
<comment type="caution">
    <text evidence="1">The sequence shown here is derived from an EMBL/GenBank/DDBJ whole genome shotgun (WGS) entry which is preliminary data.</text>
</comment>
<accession>A0ABV0TZV0</accession>
<organism evidence="1 2">
    <name type="scientific">Ilyodon furcidens</name>
    <name type="common">goldbreast splitfin</name>
    <dbReference type="NCBI Taxonomy" id="33524"/>
    <lineage>
        <taxon>Eukaryota</taxon>
        <taxon>Metazoa</taxon>
        <taxon>Chordata</taxon>
        <taxon>Craniata</taxon>
        <taxon>Vertebrata</taxon>
        <taxon>Euteleostomi</taxon>
        <taxon>Actinopterygii</taxon>
        <taxon>Neopterygii</taxon>
        <taxon>Teleostei</taxon>
        <taxon>Neoteleostei</taxon>
        <taxon>Acanthomorphata</taxon>
        <taxon>Ovalentaria</taxon>
        <taxon>Atherinomorphae</taxon>
        <taxon>Cyprinodontiformes</taxon>
        <taxon>Goodeidae</taxon>
        <taxon>Ilyodon</taxon>
    </lineage>
</organism>